<dbReference type="PROSITE" id="PS50119">
    <property type="entry name" value="ZF_BBOX"/>
    <property type="match status" value="2"/>
</dbReference>
<proteinExistence type="predicted"/>
<protein>
    <submittedName>
        <fullName evidence="4">Uncharacterized protein LOC111123846</fullName>
    </submittedName>
</protein>
<name>A0A8B8D210_CRAVI</name>
<dbReference type="InterPro" id="IPR011042">
    <property type="entry name" value="6-blade_b-propeller_TolB-like"/>
</dbReference>
<dbReference type="InterPro" id="IPR047153">
    <property type="entry name" value="TRIM45/56/19-like"/>
</dbReference>
<dbReference type="Gene3D" id="2.120.10.30">
    <property type="entry name" value="TolB, C-terminal domain"/>
    <property type="match status" value="1"/>
</dbReference>
<organism evidence="3 4">
    <name type="scientific">Crassostrea virginica</name>
    <name type="common">Eastern oyster</name>
    <dbReference type="NCBI Taxonomy" id="6565"/>
    <lineage>
        <taxon>Eukaryota</taxon>
        <taxon>Metazoa</taxon>
        <taxon>Spiralia</taxon>
        <taxon>Lophotrochozoa</taxon>
        <taxon>Mollusca</taxon>
        <taxon>Bivalvia</taxon>
        <taxon>Autobranchia</taxon>
        <taxon>Pteriomorphia</taxon>
        <taxon>Ostreida</taxon>
        <taxon>Ostreoidea</taxon>
        <taxon>Ostreidae</taxon>
        <taxon>Crassostrea</taxon>
    </lineage>
</organism>
<keyword evidence="1" id="KW-0862">Zinc</keyword>
<dbReference type="RefSeq" id="XP_022322182.1">
    <property type="nucleotide sequence ID" value="XM_022466474.1"/>
</dbReference>
<dbReference type="PANTHER" id="PTHR25462">
    <property type="entry name" value="BONUS, ISOFORM C-RELATED"/>
    <property type="match status" value="1"/>
</dbReference>
<feature type="domain" description="B box-type" evidence="2">
    <location>
        <begin position="8"/>
        <end position="53"/>
    </location>
</feature>
<sequence length="465" mass="53157">MYSENSTHDVIRCDLCERPFPSMHCDTCQINLCKGCVVDHFSDESKDHKVVSLNKRGSSFKFPKCQTHSPKICELHCRHCHIPICVSCISSGDHDNHQKVDILKIVKIKKELIEKDMKYLEKTVYPKYKEAILKLQVQKAHVRKHSEKLTIALDKQREALHTEINNIIQEMNSEIEDVDAQQVADIDQQEDAINHTINEITQAMLDLQKLLDSDDICIVSEYTSKTEEFKNLPDQFQVTLPTFTPMEINKEQIRQQIGSLSRTIMITSRNVFSPPARPLIDVPRILTDIQTRYGELRSVSCLSDNELWTCGDYDKTMRLYNLQGELLKSVETKSGHVPRDIAVTRKGDLVYTDYDDSSINLVSGTQIHTLIKLRGWFVRKWRPHDVCSTSSGNLLVIMTSDDGKLTKVVRYSGSTEKQTIQWEDKGKPLYESGGYLSENRNLDICVADNRAHAVVVVSTVGKLRF</sequence>
<keyword evidence="1" id="KW-0479">Metal-binding</keyword>
<evidence type="ECO:0000259" key="2">
    <source>
        <dbReference type="PROSITE" id="PS50119"/>
    </source>
</evidence>
<dbReference type="GO" id="GO:0008270">
    <property type="term" value="F:zinc ion binding"/>
    <property type="evidence" value="ECO:0007669"/>
    <property type="project" value="UniProtKB-KW"/>
</dbReference>
<dbReference type="SMART" id="SM00336">
    <property type="entry name" value="BBOX"/>
    <property type="match status" value="2"/>
</dbReference>
<dbReference type="SUPFAM" id="SSF101898">
    <property type="entry name" value="NHL repeat"/>
    <property type="match status" value="1"/>
</dbReference>
<dbReference type="CDD" id="cd19756">
    <property type="entry name" value="Bbox2"/>
    <property type="match status" value="1"/>
</dbReference>
<dbReference type="InterPro" id="IPR000315">
    <property type="entry name" value="Znf_B-box"/>
</dbReference>
<dbReference type="Proteomes" id="UP000694844">
    <property type="component" value="Chromosome 3"/>
</dbReference>
<dbReference type="KEGG" id="cvn:111123846"/>
<dbReference type="SUPFAM" id="SSF57845">
    <property type="entry name" value="B-box zinc-binding domain"/>
    <property type="match status" value="1"/>
</dbReference>
<dbReference type="AlphaFoldDB" id="A0A8B8D210"/>
<evidence type="ECO:0000256" key="1">
    <source>
        <dbReference type="PROSITE-ProRule" id="PRU00024"/>
    </source>
</evidence>
<gene>
    <name evidence="4" type="primary">LOC111123846</name>
</gene>
<dbReference type="Gene3D" id="3.30.160.60">
    <property type="entry name" value="Classic Zinc Finger"/>
    <property type="match status" value="1"/>
</dbReference>
<dbReference type="OrthoDB" id="153872at2759"/>
<keyword evidence="3" id="KW-1185">Reference proteome</keyword>
<dbReference type="PANTHER" id="PTHR25462:SF296">
    <property type="entry name" value="MEIOTIC P26, ISOFORM F"/>
    <property type="match status" value="1"/>
</dbReference>
<accession>A0A8B8D210</accession>
<feature type="domain" description="B box-type" evidence="2">
    <location>
        <begin position="65"/>
        <end position="102"/>
    </location>
</feature>
<evidence type="ECO:0000313" key="4">
    <source>
        <dbReference type="RefSeq" id="XP_022322182.1"/>
    </source>
</evidence>
<keyword evidence="1" id="KW-0863">Zinc-finger</keyword>
<dbReference type="GeneID" id="111123846"/>
<reference evidence="4" key="1">
    <citation type="submission" date="2025-08" db="UniProtKB">
        <authorList>
            <consortium name="RefSeq"/>
        </authorList>
    </citation>
    <scope>IDENTIFICATION</scope>
    <source>
        <tissue evidence="4">Whole sample</tissue>
    </source>
</reference>
<evidence type="ECO:0000313" key="3">
    <source>
        <dbReference type="Proteomes" id="UP000694844"/>
    </source>
</evidence>